<dbReference type="GeneID" id="54366301"/>
<feature type="compositionally biased region" description="Acidic residues" evidence="1">
    <location>
        <begin position="75"/>
        <end position="84"/>
    </location>
</feature>
<evidence type="ECO:0000313" key="2">
    <source>
        <dbReference type="Proteomes" id="UP000504637"/>
    </source>
</evidence>
<feature type="region of interest" description="Disordered" evidence="1">
    <location>
        <begin position="1"/>
        <end position="94"/>
    </location>
</feature>
<evidence type="ECO:0000256" key="1">
    <source>
        <dbReference type="SAM" id="MobiDB-lite"/>
    </source>
</evidence>
<dbReference type="Proteomes" id="UP000504637">
    <property type="component" value="Unplaced"/>
</dbReference>
<accession>A0A6J3LZN0</accession>
<reference evidence="3" key="2">
    <citation type="submission" date="2020-04" db="EMBL/GenBank/DDBJ databases">
        <authorList>
            <consortium name="NCBI Genome Project"/>
        </authorList>
    </citation>
    <scope>NUCLEOTIDE SEQUENCE</scope>
    <source>
        <strain evidence="3">CBS 342.82</strain>
    </source>
</reference>
<dbReference type="RefSeq" id="XP_033458149.1">
    <property type="nucleotide sequence ID" value="XM_033608501.1"/>
</dbReference>
<feature type="region of interest" description="Disordered" evidence="1">
    <location>
        <begin position="214"/>
        <end position="246"/>
    </location>
</feature>
<evidence type="ECO:0000313" key="3">
    <source>
        <dbReference type="RefSeq" id="XP_033458149.1"/>
    </source>
</evidence>
<protein>
    <submittedName>
        <fullName evidence="3">Uncharacterized protein</fullName>
    </submittedName>
</protein>
<sequence length="459" mass="49974">MKSGIGLRSQSSQQAANEDARHSPELEGHETNDSSDDRSATQARGSNRHLAVATSNERTGARYMTRELEPHGVQETDEVEEIDSSDLTGPSLNHAQLGVDCKGRRRTVSFREIAMDDSIYDDVTRSTGCPQLYGNGSVLSQSADSGCHDPIRAMQRIAEGRMTLQSLPIAMRYYIADLIEKKRLSETASGKEHSGGGYGDGDMQAMIDNIARQNGQISPGIDKPTESPGKMSKINGDGDYQSDLEESAEDSFAVALGRKFAVAHHGQLDVNRGVIADPAPDQPALGPSDNSSHGRQRPHNVEAYLRLMPGMTNASMSPHPIMLDANSSWGFQLDDVYTSMETQNGPSHDSYLADLARLVNRGVPTPGEMQHLSSYCNRWFGGTTSEHYSLGSRYEDCATSFAPQGSAMAYPKIAQAHETDGIKRFSINDETGPHAWPNRYSSAGDEFPLIHHAGFITLK</sequence>
<feature type="compositionally biased region" description="Polar residues" evidence="1">
    <location>
        <begin position="85"/>
        <end position="94"/>
    </location>
</feature>
<gene>
    <name evidence="3" type="ORF">K489DRAFT_432991</name>
</gene>
<feature type="region of interest" description="Disordered" evidence="1">
    <location>
        <begin position="273"/>
        <end position="297"/>
    </location>
</feature>
<feature type="compositionally biased region" description="Basic and acidic residues" evidence="1">
    <location>
        <begin position="64"/>
        <end position="74"/>
    </location>
</feature>
<reference evidence="3" key="3">
    <citation type="submission" date="2025-08" db="UniProtKB">
        <authorList>
            <consortium name="RefSeq"/>
        </authorList>
    </citation>
    <scope>IDENTIFICATION</scope>
    <source>
        <strain evidence="3">CBS 342.82</strain>
    </source>
</reference>
<keyword evidence="2" id="KW-1185">Reference proteome</keyword>
<proteinExistence type="predicted"/>
<feature type="compositionally biased region" description="Basic and acidic residues" evidence="1">
    <location>
        <begin position="18"/>
        <end position="39"/>
    </location>
</feature>
<organism evidence="3">
    <name type="scientific">Dissoconium aciculare CBS 342.82</name>
    <dbReference type="NCBI Taxonomy" id="1314786"/>
    <lineage>
        <taxon>Eukaryota</taxon>
        <taxon>Fungi</taxon>
        <taxon>Dikarya</taxon>
        <taxon>Ascomycota</taxon>
        <taxon>Pezizomycotina</taxon>
        <taxon>Dothideomycetes</taxon>
        <taxon>Dothideomycetidae</taxon>
        <taxon>Mycosphaerellales</taxon>
        <taxon>Dissoconiaceae</taxon>
        <taxon>Dissoconium</taxon>
    </lineage>
</organism>
<reference evidence="3" key="1">
    <citation type="submission" date="2020-01" db="EMBL/GenBank/DDBJ databases">
        <authorList>
            <consortium name="DOE Joint Genome Institute"/>
            <person name="Haridas S."/>
            <person name="Albert R."/>
            <person name="Binder M."/>
            <person name="Bloem J."/>
            <person name="Labutti K."/>
            <person name="Salamov A."/>
            <person name="Andreopoulos B."/>
            <person name="Baker S.E."/>
            <person name="Barry K."/>
            <person name="Bills G."/>
            <person name="Bluhm B.H."/>
            <person name="Cannon C."/>
            <person name="Castanera R."/>
            <person name="Culley D.E."/>
            <person name="Daum C."/>
            <person name="Ezra D."/>
            <person name="Gonzalez J.B."/>
            <person name="Henrissat B."/>
            <person name="Kuo A."/>
            <person name="Liang C."/>
            <person name="Lipzen A."/>
            <person name="Lutzoni F."/>
            <person name="Magnuson J."/>
            <person name="Mondo S."/>
            <person name="Nolan M."/>
            <person name="Ohm R."/>
            <person name="Pangilinan J."/>
            <person name="Park H.-J."/>
            <person name="Ramirez L."/>
            <person name="Alfaro M."/>
            <person name="Sun H."/>
            <person name="Tritt A."/>
            <person name="Yoshinaga Y."/>
            <person name="Zwiers L.-H."/>
            <person name="Turgeon B.G."/>
            <person name="Goodwin S.B."/>
            <person name="Spatafora J.W."/>
            <person name="Crous P.W."/>
            <person name="Grigoriev I.V."/>
        </authorList>
    </citation>
    <scope>NUCLEOTIDE SEQUENCE</scope>
    <source>
        <strain evidence="3">CBS 342.82</strain>
    </source>
</reference>
<dbReference type="AlphaFoldDB" id="A0A6J3LZN0"/>
<name>A0A6J3LZN0_9PEZI</name>